<dbReference type="RefSeq" id="WP_184784062.1">
    <property type="nucleotide sequence ID" value="NZ_JACHMG010000001.1"/>
</dbReference>
<dbReference type="Proteomes" id="UP000581769">
    <property type="component" value="Unassembled WGS sequence"/>
</dbReference>
<evidence type="ECO:0000313" key="1">
    <source>
        <dbReference type="EMBL" id="MBB4689540.1"/>
    </source>
</evidence>
<organism evidence="1 2">
    <name type="scientific">Amycolatopsis jiangsuensis</name>
    <dbReference type="NCBI Taxonomy" id="1181879"/>
    <lineage>
        <taxon>Bacteria</taxon>
        <taxon>Bacillati</taxon>
        <taxon>Actinomycetota</taxon>
        <taxon>Actinomycetes</taxon>
        <taxon>Pseudonocardiales</taxon>
        <taxon>Pseudonocardiaceae</taxon>
        <taxon>Amycolatopsis</taxon>
    </lineage>
</organism>
<reference evidence="1 2" key="1">
    <citation type="submission" date="2020-08" db="EMBL/GenBank/DDBJ databases">
        <title>Sequencing the genomes of 1000 actinobacteria strains.</title>
        <authorList>
            <person name="Klenk H.-P."/>
        </authorList>
    </citation>
    <scope>NUCLEOTIDE SEQUENCE [LARGE SCALE GENOMIC DNA]</scope>
    <source>
        <strain evidence="1 2">DSM 45859</strain>
    </source>
</reference>
<name>A0A840J684_9PSEU</name>
<evidence type="ECO:0000313" key="2">
    <source>
        <dbReference type="Proteomes" id="UP000581769"/>
    </source>
</evidence>
<dbReference type="AlphaFoldDB" id="A0A840J684"/>
<sequence>MRELLAVDFLMAADDHLALELYTGFRAFRDREQFTFGPLLAGETHRCTDMVHYDLRDNLFARIRVGSYRTWGRGERLETKQFPGISGDERDA</sequence>
<accession>A0A840J684</accession>
<protein>
    <submittedName>
        <fullName evidence="1">Uncharacterized protein</fullName>
    </submittedName>
</protein>
<proteinExistence type="predicted"/>
<dbReference type="EMBL" id="JACHMG010000001">
    <property type="protein sequence ID" value="MBB4689540.1"/>
    <property type="molecule type" value="Genomic_DNA"/>
</dbReference>
<comment type="caution">
    <text evidence="1">The sequence shown here is derived from an EMBL/GenBank/DDBJ whole genome shotgun (WGS) entry which is preliminary data.</text>
</comment>
<keyword evidence="2" id="KW-1185">Reference proteome</keyword>
<gene>
    <name evidence="1" type="ORF">BJY18_007025</name>
</gene>